<dbReference type="Proteomes" id="UP001060215">
    <property type="component" value="Chromosome 1"/>
</dbReference>
<reference evidence="1 2" key="1">
    <citation type="journal article" date="2022" name="Plant J.">
        <title>Chromosome-level genome of Camellia lanceoleosa provides a valuable resource for understanding genome evolution and self-incompatibility.</title>
        <authorList>
            <person name="Gong W."/>
            <person name="Xiao S."/>
            <person name="Wang L."/>
            <person name="Liao Z."/>
            <person name="Chang Y."/>
            <person name="Mo W."/>
            <person name="Hu G."/>
            <person name="Li W."/>
            <person name="Zhao G."/>
            <person name="Zhu H."/>
            <person name="Hu X."/>
            <person name="Ji K."/>
            <person name="Xiang X."/>
            <person name="Song Q."/>
            <person name="Yuan D."/>
            <person name="Jin S."/>
            <person name="Zhang L."/>
        </authorList>
    </citation>
    <scope>NUCLEOTIDE SEQUENCE [LARGE SCALE GENOMIC DNA]</scope>
    <source>
        <strain evidence="1">SQ_2022a</strain>
    </source>
</reference>
<organism evidence="1 2">
    <name type="scientific">Camellia lanceoleosa</name>
    <dbReference type="NCBI Taxonomy" id="1840588"/>
    <lineage>
        <taxon>Eukaryota</taxon>
        <taxon>Viridiplantae</taxon>
        <taxon>Streptophyta</taxon>
        <taxon>Embryophyta</taxon>
        <taxon>Tracheophyta</taxon>
        <taxon>Spermatophyta</taxon>
        <taxon>Magnoliopsida</taxon>
        <taxon>eudicotyledons</taxon>
        <taxon>Gunneridae</taxon>
        <taxon>Pentapetalae</taxon>
        <taxon>asterids</taxon>
        <taxon>Ericales</taxon>
        <taxon>Theaceae</taxon>
        <taxon>Camellia</taxon>
    </lineage>
</organism>
<accession>A0ACC0J2T4</accession>
<evidence type="ECO:0000313" key="2">
    <source>
        <dbReference type="Proteomes" id="UP001060215"/>
    </source>
</evidence>
<protein>
    <submittedName>
        <fullName evidence="1">F-box/FBD/LRR-repeat protein</fullName>
    </submittedName>
</protein>
<name>A0ACC0J2T4_9ERIC</name>
<comment type="caution">
    <text evidence="1">The sequence shown here is derived from an EMBL/GenBank/DDBJ whole genome shotgun (WGS) entry which is preliminary data.</text>
</comment>
<proteinExistence type="predicted"/>
<sequence>MGKRMRGTRQKGACNSEDQISELPNDLIAPILSCLTLKEALRTSIVSKQWRYLWTSVSALNFDANETLDKIAANPELRDVERSKYINFVNHVVKHHRGLTIDEFRICFDLDETSNDDIEGWVQFAMRKEVQRLVLDLSENGESIREHSQNCTFPLRLVEGMQHCNFGFKSLKSLSLKWVNINGQVFEYLLSNCTVLEHLSIYSSGDLVNVRVAGLSLKLKSLELVFCLGLEKIEICDTNLVSFTYLGPVISLYLNNVPMLKMLYIGEGDSGLKNDIFSQLSCCHSQLEFLTLDMLHPERNMKLPSLPEFSNLKKLVLKIGARADDSLLQFTSLMIKACPYLDRFVLELIWKSPARRRRKVGKAAQSPHQHLKLVEIIGYFGRSSDDELVMYFFENAVALQKIVIDPHTEILKQNLSVIGQNKWEENARFRARKLESKKPRDVEFVIL</sequence>
<evidence type="ECO:0000313" key="1">
    <source>
        <dbReference type="EMBL" id="KAI8032245.1"/>
    </source>
</evidence>
<dbReference type="EMBL" id="CM045758">
    <property type="protein sequence ID" value="KAI8032245.1"/>
    <property type="molecule type" value="Genomic_DNA"/>
</dbReference>
<gene>
    <name evidence="1" type="ORF">LOK49_LG01G00947</name>
</gene>
<keyword evidence="2" id="KW-1185">Reference proteome</keyword>